<keyword evidence="1" id="KW-0408">Iron</keyword>
<keyword evidence="1" id="KW-0479">Metal-binding</keyword>
<dbReference type="GO" id="GO:0008616">
    <property type="term" value="P:tRNA queuosine(34) biosynthetic process"/>
    <property type="evidence" value="ECO:0007669"/>
    <property type="project" value="InterPro"/>
</dbReference>
<evidence type="ECO:0000256" key="1">
    <source>
        <dbReference type="ARBA" id="ARBA00022485"/>
    </source>
</evidence>
<dbReference type="RefSeq" id="WP_227755264.1">
    <property type="nucleotide sequence ID" value="NZ_JAOSHN010000002.1"/>
</dbReference>
<feature type="domain" description="4Fe-4S ferredoxin-type" evidence="2">
    <location>
        <begin position="164"/>
        <end position="198"/>
    </location>
</feature>
<evidence type="ECO:0000259" key="2">
    <source>
        <dbReference type="PROSITE" id="PS51379"/>
    </source>
</evidence>
<sequence length="373" mass="42654">MSLTTDLKDYALSIGFTKVGITTAEDFTDFEDELASRGSIYECYHDYFRPSSKPNEIYPSAKSIIVLAYDYAQYTFPEELTQKIARAYQSRSYLPLLESPAGKRIERFKDFLNQNRIPFSDDKNLLIMRRAAARAGVANFGRNNFSYVDGAGSFVILYGFLVDQELEPDEPTMECKCPPNCRKCMDACPTKAIYEPFKLNPAKCIAFNNFETIYDREPFSPIIPRDMRPKLGMHIHGCDVCQEVCPRNAKKLNKSLPQNDYLEMLNRKITLADVLKMPDGYYEEYLYPIVYNYIRDKAFLQRNAAVAIGNTKDEKYVKDLEAQLSHPKEAVRTHVAWALGNIGGNKAMEILEKHRKIEASEKVRSEIVIALDA</sequence>
<dbReference type="SUPFAM" id="SSF54862">
    <property type="entry name" value="4Fe-4S ferredoxins"/>
    <property type="match status" value="1"/>
</dbReference>
<evidence type="ECO:0000313" key="4">
    <source>
        <dbReference type="Proteomes" id="UP001065549"/>
    </source>
</evidence>
<dbReference type="InterPro" id="IPR017896">
    <property type="entry name" value="4Fe4S_Fe-S-bd"/>
</dbReference>
<dbReference type="Pfam" id="PF13646">
    <property type="entry name" value="HEAT_2"/>
    <property type="match status" value="1"/>
</dbReference>
<dbReference type="Gene3D" id="1.25.10.10">
    <property type="entry name" value="Leucine-rich Repeat Variant"/>
    <property type="match status" value="1"/>
</dbReference>
<dbReference type="InterPro" id="IPR016024">
    <property type="entry name" value="ARM-type_fold"/>
</dbReference>
<reference evidence="3" key="1">
    <citation type="submission" date="2022-09" db="EMBL/GenBank/DDBJ databases">
        <title>Culturomic study of gut microbiota in children with autism spectrum disorder.</title>
        <authorList>
            <person name="Efimov B.A."/>
            <person name="Chaplin A.V."/>
            <person name="Sokolova S.R."/>
            <person name="Pikina A.P."/>
            <person name="Korzhanova M."/>
            <person name="Belova V."/>
            <person name="Korostin D."/>
        </authorList>
    </citation>
    <scope>NUCLEOTIDE SEQUENCE</scope>
    <source>
        <strain evidence="3">ASD5510</strain>
    </source>
</reference>
<dbReference type="AlphaFoldDB" id="A0A9J6QPE0"/>
<dbReference type="PROSITE" id="PS51379">
    <property type="entry name" value="4FE4S_FER_2"/>
    <property type="match status" value="1"/>
</dbReference>
<comment type="caution">
    <text evidence="3">The sequence shown here is derived from an EMBL/GenBank/DDBJ whole genome shotgun (WGS) entry which is preliminary data.</text>
</comment>
<evidence type="ECO:0000313" key="3">
    <source>
        <dbReference type="EMBL" id="MCU7377733.1"/>
    </source>
</evidence>
<dbReference type="SMART" id="SM00567">
    <property type="entry name" value="EZ_HEAT"/>
    <property type="match status" value="2"/>
</dbReference>
<name>A0A9J6QPE0_9FIRM</name>
<proteinExistence type="predicted"/>
<keyword evidence="4" id="KW-1185">Reference proteome</keyword>
<dbReference type="SUPFAM" id="SSF48371">
    <property type="entry name" value="ARM repeat"/>
    <property type="match status" value="1"/>
</dbReference>
<dbReference type="EMBL" id="JAOSHN010000002">
    <property type="protein sequence ID" value="MCU7377733.1"/>
    <property type="molecule type" value="Genomic_DNA"/>
</dbReference>
<dbReference type="PANTHER" id="PTHR30002">
    <property type="entry name" value="EPOXYQUEUOSINE REDUCTASE"/>
    <property type="match status" value="1"/>
</dbReference>
<dbReference type="Pfam" id="PF13484">
    <property type="entry name" value="Fer4_16"/>
    <property type="match status" value="1"/>
</dbReference>
<gene>
    <name evidence="3" type="ORF">OBO34_05110</name>
</gene>
<keyword evidence="1" id="KW-0411">Iron-sulfur</keyword>
<dbReference type="Proteomes" id="UP001065549">
    <property type="component" value="Unassembled WGS sequence"/>
</dbReference>
<dbReference type="InterPro" id="IPR011989">
    <property type="entry name" value="ARM-like"/>
</dbReference>
<dbReference type="PANTHER" id="PTHR30002:SF4">
    <property type="entry name" value="EPOXYQUEUOSINE REDUCTASE"/>
    <property type="match status" value="1"/>
</dbReference>
<protein>
    <submittedName>
        <fullName evidence="3">HEAT repeat domain-containing protein</fullName>
    </submittedName>
</protein>
<dbReference type="InterPro" id="IPR004453">
    <property type="entry name" value="QueG"/>
</dbReference>
<dbReference type="InterPro" id="IPR004155">
    <property type="entry name" value="PBS_lyase_HEAT"/>
</dbReference>
<organism evidence="3 4">
    <name type="scientific">Hominibacterium faecale</name>
    <dbReference type="NCBI Taxonomy" id="2839743"/>
    <lineage>
        <taxon>Bacteria</taxon>
        <taxon>Bacillati</taxon>
        <taxon>Bacillota</taxon>
        <taxon>Clostridia</taxon>
        <taxon>Peptostreptococcales</taxon>
        <taxon>Anaerovoracaceae</taxon>
        <taxon>Hominibacterium</taxon>
    </lineage>
</organism>
<dbReference type="GO" id="GO:0052693">
    <property type="term" value="F:epoxyqueuosine reductase activity"/>
    <property type="evidence" value="ECO:0007669"/>
    <property type="project" value="TreeGrafter"/>
</dbReference>
<accession>A0A9J6QPE0</accession>
<dbReference type="Gene3D" id="3.30.70.20">
    <property type="match status" value="1"/>
</dbReference>
<dbReference type="GO" id="GO:0051539">
    <property type="term" value="F:4 iron, 4 sulfur cluster binding"/>
    <property type="evidence" value="ECO:0007669"/>
    <property type="project" value="UniProtKB-KW"/>
</dbReference>
<keyword evidence="1" id="KW-0004">4Fe-4S</keyword>